<reference evidence="13 14" key="1">
    <citation type="submission" date="2018-06" db="EMBL/GenBank/DDBJ databases">
        <title>Whole genome sequencing of a novel hydrocarbon degrading bacterial strain, PW21 isolated from oil contaminated produced water sample.</title>
        <authorList>
            <person name="Nagkirti P."/>
            <person name="Shaikh A."/>
            <person name="Gowdaman V."/>
            <person name="Engineer A.E."/>
            <person name="Dagar S."/>
            <person name="Dhakephalkar P.K."/>
        </authorList>
    </citation>
    <scope>NUCLEOTIDE SEQUENCE [LARGE SCALE GENOMIC DNA]</scope>
    <source>
        <strain evidence="13 14">PW21</strain>
    </source>
</reference>
<feature type="domain" description="DUF7134" evidence="12">
    <location>
        <begin position="34"/>
        <end position="156"/>
    </location>
</feature>
<dbReference type="Proteomes" id="UP000248783">
    <property type="component" value="Unassembled WGS sequence"/>
</dbReference>
<evidence type="ECO:0000313" key="14">
    <source>
        <dbReference type="Proteomes" id="UP000248783"/>
    </source>
</evidence>
<sequence>MREREPVTARALSWLGVDADWERVPADAAGTARSDALLAGLLTAWTVLGIELMRSIGYFEGEEVPAWGLYLLAVAGVAPLAWRRRFPLGVLAVVYTHFLAVGLTVPMVTQELALQVTYFVALYTAVAWARDRRAMLVVVGAALLAMFGWLAWQLAVGSGIDTFLRSNGLDERTGTVSPFVAIVMQTWMLNLAYFAGAILVGQTAWHAAHRRETLREQTVTIARQSDELQRRAVVSERLRIARELHDVVAHHVSVIGIQAAAARRLVAADPAAAAAPLSTIEGASREAVQQMRGLLGTLREVDEALPSPRGERPGEAAVAAPEPGLADVPRLAEVDDGLAVTVTVVEQPDGAAAGVPAPVGLSLYRTAQEALANVRRHSTARSAGVVVRVERPAAGARTIDAAFPHGFAEVEVLDAGRPRAGSSGSGLGLLGVRERVSTHGGVAEIGPRVTGGYRVRVRLPLPEECP</sequence>
<feature type="transmembrane region" description="Helical" evidence="9">
    <location>
        <begin position="64"/>
        <end position="81"/>
    </location>
</feature>
<dbReference type="Pfam" id="PF23539">
    <property type="entry name" value="DUF7134"/>
    <property type="match status" value="1"/>
</dbReference>
<keyword evidence="5" id="KW-0547">Nucleotide-binding</keyword>
<dbReference type="EMBL" id="QKWH01000004">
    <property type="protein sequence ID" value="PZR53398.1"/>
    <property type="molecule type" value="Genomic_DNA"/>
</dbReference>
<comment type="caution">
    <text evidence="13">The sequence shown here is derived from an EMBL/GenBank/DDBJ whole genome shotgun (WGS) entry which is preliminary data.</text>
</comment>
<evidence type="ECO:0000256" key="6">
    <source>
        <dbReference type="ARBA" id="ARBA00022777"/>
    </source>
</evidence>
<comment type="catalytic activity">
    <reaction evidence="1">
        <text>ATP + protein L-histidine = ADP + protein N-phospho-L-histidine.</text>
        <dbReference type="EC" id="2.7.13.3"/>
    </reaction>
</comment>
<dbReference type="Gene3D" id="3.30.565.10">
    <property type="entry name" value="Histidine kinase-like ATPase, C-terminal domain"/>
    <property type="match status" value="1"/>
</dbReference>
<evidence type="ECO:0000256" key="9">
    <source>
        <dbReference type="SAM" id="Phobius"/>
    </source>
</evidence>
<keyword evidence="9" id="KW-1133">Transmembrane helix</keyword>
<feature type="transmembrane region" description="Helical" evidence="9">
    <location>
        <begin position="88"/>
        <end position="106"/>
    </location>
</feature>
<protein>
    <recommendedName>
        <fullName evidence="2">histidine kinase</fullName>
        <ecNumber evidence="2">2.7.13.3</ecNumber>
    </recommendedName>
</protein>
<keyword evidence="3" id="KW-0597">Phosphoprotein</keyword>
<dbReference type="AlphaFoldDB" id="A0A2W5XTI8"/>
<dbReference type="InterPro" id="IPR036890">
    <property type="entry name" value="HATPase_C_sf"/>
</dbReference>
<dbReference type="EC" id="2.7.13.3" evidence="2"/>
<feature type="domain" description="Histidine kinase/HSP90-like ATPase" evidence="10">
    <location>
        <begin position="362"/>
        <end position="462"/>
    </location>
</feature>
<keyword evidence="4" id="KW-0808">Transferase</keyword>
<dbReference type="InterPro" id="IPR003594">
    <property type="entry name" value="HATPase_dom"/>
</dbReference>
<evidence type="ECO:0000256" key="2">
    <source>
        <dbReference type="ARBA" id="ARBA00012438"/>
    </source>
</evidence>
<keyword evidence="9" id="KW-0472">Membrane</keyword>
<name>A0A2W5XTI8_9MICO</name>
<proteinExistence type="predicted"/>
<feature type="domain" description="Signal transduction histidine kinase subgroup 3 dimerisation and phosphoacceptor" evidence="11">
    <location>
        <begin position="236"/>
        <end position="302"/>
    </location>
</feature>
<evidence type="ECO:0000313" key="13">
    <source>
        <dbReference type="EMBL" id="PZR53398.1"/>
    </source>
</evidence>
<evidence type="ECO:0000256" key="4">
    <source>
        <dbReference type="ARBA" id="ARBA00022679"/>
    </source>
</evidence>
<feature type="transmembrane region" description="Helical" evidence="9">
    <location>
        <begin position="112"/>
        <end position="129"/>
    </location>
</feature>
<dbReference type="InterPro" id="IPR055558">
    <property type="entry name" value="DUF7134"/>
</dbReference>
<keyword evidence="6 13" id="KW-0418">Kinase</keyword>
<dbReference type="PANTHER" id="PTHR24421:SF10">
    <property type="entry name" value="NITRATE_NITRITE SENSOR PROTEIN NARQ"/>
    <property type="match status" value="1"/>
</dbReference>
<keyword evidence="9" id="KW-0812">Transmembrane</keyword>
<evidence type="ECO:0000256" key="8">
    <source>
        <dbReference type="ARBA" id="ARBA00023012"/>
    </source>
</evidence>
<dbReference type="PANTHER" id="PTHR24421">
    <property type="entry name" value="NITRATE/NITRITE SENSOR PROTEIN NARX-RELATED"/>
    <property type="match status" value="1"/>
</dbReference>
<dbReference type="RefSeq" id="WP_111250676.1">
    <property type="nucleotide sequence ID" value="NZ_QKWH01000004.1"/>
</dbReference>
<dbReference type="InterPro" id="IPR050482">
    <property type="entry name" value="Sensor_HK_TwoCompSys"/>
</dbReference>
<accession>A0A2W5XTI8</accession>
<evidence type="ECO:0000256" key="1">
    <source>
        <dbReference type="ARBA" id="ARBA00000085"/>
    </source>
</evidence>
<dbReference type="GO" id="GO:0000155">
    <property type="term" value="F:phosphorelay sensor kinase activity"/>
    <property type="evidence" value="ECO:0007669"/>
    <property type="project" value="InterPro"/>
</dbReference>
<dbReference type="GO" id="GO:0046983">
    <property type="term" value="F:protein dimerization activity"/>
    <property type="evidence" value="ECO:0007669"/>
    <property type="project" value="InterPro"/>
</dbReference>
<keyword evidence="14" id="KW-1185">Reference proteome</keyword>
<organism evidence="13 14">
    <name type="scientific">Xylanimonas oleitrophica</name>
    <dbReference type="NCBI Taxonomy" id="2607479"/>
    <lineage>
        <taxon>Bacteria</taxon>
        <taxon>Bacillati</taxon>
        <taxon>Actinomycetota</taxon>
        <taxon>Actinomycetes</taxon>
        <taxon>Micrococcales</taxon>
        <taxon>Promicromonosporaceae</taxon>
        <taxon>Xylanimonas</taxon>
    </lineage>
</organism>
<keyword evidence="8" id="KW-0902">Two-component regulatory system</keyword>
<evidence type="ECO:0000256" key="7">
    <source>
        <dbReference type="ARBA" id="ARBA00022840"/>
    </source>
</evidence>
<dbReference type="GO" id="GO:0005524">
    <property type="term" value="F:ATP binding"/>
    <property type="evidence" value="ECO:0007669"/>
    <property type="project" value="UniProtKB-KW"/>
</dbReference>
<dbReference type="Gene3D" id="1.20.5.1930">
    <property type="match status" value="1"/>
</dbReference>
<gene>
    <name evidence="13" type="ORF">DNL40_07750</name>
</gene>
<feature type="transmembrane region" description="Helical" evidence="9">
    <location>
        <begin position="36"/>
        <end position="58"/>
    </location>
</feature>
<evidence type="ECO:0000259" key="12">
    <source>
        <dbReference type="Pfam" id="PF23539"/>
    </source>
</evidence>
<dbReference type="SUPFAM" id="SSF55874">
    <property type="entry name" value="ATPase domain of HSP90 chaperone/DNA topoisomerase II/histidine kinase"/>
    <property type="match status" value="1"/>
</dbReference>
<evidence type="ECO:0000259" key="11">
    <source>
        <dbReference type="Pfam" id="PF07730"/>
    </source>
</evidence>
<feature type="transmembrane region" description="Helical" evidence="9">
    <location>
        <begin position="136"/>
        <end position="156"/>
    </location>
</feature>
<keyword evidence="7" id="KW-0067">ATP-binding</keyword>
<evidence type="ECO:0000256" key="5">
    <source>
        <dbReference type="ARBA" id="ARBA00022741"/>
    </source>
</evidence>
<evidence type="ECO:0000259" key="10">
    <source>
        <dbReference type="Pfam" id="PF02518"/>
    </source>
</evidence>
<evidence type="ECO:0000256" key="3">
    <source>
        <dbReference type="ARBA" id="ARBA00022553"/>
    </source>
</evidence>
<feature type="transmembrane region" description="Helical" evidence="9">
    <location>
        <begin position="176"/>
        <end position="201"/>
    </location>
</feature>
<dbReference type="InterPro" id="IPR011712">
    <property type="entry name" value="Sig_transdc_His_kin_sub3_dim/P"/>
</dbReference>
<dbReference type="GO" id="GO:0016020">
    <property type="term" value="C:membrane"/>
    <property type="evidence" value="ECO:0007669"/>
    <property type="project" value="InterPro"/>
</dbReference>
<dbReference type="Pfam" id="PF02518">
    <property type="entry name" value="HATPase_c"/>
    <property type="match status" value="1"/>
</dbReference>
<dbReference type="Pfam" id="PF07730">
    <property type="entry name" value="HisKA_3"/>
    <property type="match status" value="1"/>
</dbReference>